<accession>F0SHW1</accession>
<dbReference type="SMART" id="SM00014">
    <property type="entry name" value="acidPPc"/>
    <property type="match status" value="1"/>
</dbReference>
<feature type="transmembrane region" description="Helical" evidence="2">
    <location>
        <begin position="71"/>
        <end position="92"/>
    </location>
</feature>
<feature type="transmembrane region" description="Helical" evidence="2">
    <location>
        <begin position="159"/>
        <end position="177"/>
    </location>
</feature>
<dbReference type="AlphaFoldDB" id="F0SHW1"/>
<dbReference type="HOGENOM" id="CLU_070327_1_1_0"/>
<proteinExistence type="predicted"/>
<dbReference type="GO" id="GO:0005886">
    <property type="term" value="C:plasma membrane"/>
    <property type="evidence" value="ECO:0007669"/>
    <property type="project" value="TreeGrafter"/>
</dbReference>
<dbReference type="PANTHER" id="PTHR14969">
    <property type="entry name" value="SPHINGOSINE-1-PHOSPHATE PHOSPHOHYDROLASE"/>
    <property type="match status" value="1"/>
</dbReference>
<feature type="compositionally biased region" description="Basic and acidic residues" evidence="1">
    <location>
        <begin position="257"/>
        <end position="267"/>
    </location>
</feature>
<dbReference type="EMBL" id="CP002546">
    <property type="protein sequence ID" value="ADY59591.1"/>
    <property type="molecule type" value="Genomic_DNA"/>
</dbReference>
<dbReference type="Pfam" id="PF01569">
    <property type="entry name" value="PAP2"/>
    <property type="match status" value="1"/>
</dbReference>
<sequence length="267" mass="29680">MLSIRNLPWRDAARQVRGQFPLVYPAIGLAVVTVLLTLTVLDLSCSGLFFDLTASRWPHMDQDPWETIDRFFIYPGVILGIASLVFAGHCLVWRIRSRWIPAAAIIGGTFLMGPGIAVNGTMKPFFSRPRPREIVEFAGPQTFRPPLGFGDELHFNSSFPSGHASIGFFLMAPAFAFRRDARRRYLLLAAGLGYGALMSFSRIIQGGHFLSDVLWSLGVIYFSSWLLTWCAVAWELRQQQQALSADSAADPSTSAEQPRELESRLAA</sequence>
<feature type="transmembrane region" description="Helical" evidence="2">
    <location>
        <begin position="184"/>
        <end position="201"/>
    </location>
</feature>
<name>F0SHW1_RUBBR</name>
<feature type="transmembrane region" description="Helical" evidence="2">
    <location>
        <begin position="213"/>
        <end position="234"/>
    </location>
</feature>
<evidence type="ECO:0000313" key="4">
    <source>
        <dbReference type="EMBL" id="ADY59591.1"/>
    </source>
</evidence>
<feature type="region of interest" description="Disordered" evidence="1">
    <location>
        <begin position="244"/>
        <end position="267"/>
    </location>
</feature>
<dbReference type="SUPFAM" id="SSF48317">
    <property type="entry name" value="Acid phosphatase/Vanadium-dependent haloperoxidase"/>
    <property type="match status" value="1"/>
</dbReference>
<feature type="transmembrane region" description="Helical" evidence="2">
    <location>
        <begin position="99"/>
        <end position="118"/>
    </location>
</feature>
<feature type="transmembrane region" description="Helical" evidence="2">
    <location>
        <begin position="21"/>
        <end position="41"/>
    </location>
</feature>
<evidence type="ECO:0000259" key="3">
    <source>
        <dbReference type="SMART" id="SM00014"/>
    </source>
</evidence>
<dbReference type="CDD" id="cd03396">
    <property type="entry name" value="PAP2_like_6"/>
    <property type="match status" value="1"/>
</dbReference>
<keyword evidence="2" id="KW-0472">Membrane</keyword>
<organism evidence="4 5">
    <name type="scientific">Rubinisphaera brasiliensis (strain ATCC 49424 / DSM 5305 / JCM 21570 / IAM 15109 / NBRC 103401 / IFAM 1448)</name>
    <name type="common">Planctomyces brasiliensis</name>
    <dbReference type="NCBI Taxonomy" id="756272"/>
    <lineage>
        <taxon>Bacteria</taxon>
        <taxon>Pseudomonadati</taxon>
        <taxon>Planctomycetota</taxon>
        <taxon>Planctomycetia</taxon>
        <taxon>Planctomycetales</taxon>
        <taxon>Planctomycetaceae</taxon>
        <taxon>Rubinisphaera</taxon>
    </lineage>
</organism>
<dbReference type="Proteomes" id="UP000006860">
    <property type="component" value="Chromosome"/>
</dbReference>
<feature type="compositionally biased region" description="Low complexity" evidence="1">
    <location>
        <begin position="244"/>
        <end position="255"/>
    </location>
</feature>
<keyword evidence="2" id="KW-1133">Transmembrane helix</keyword>
<dbReference type="RefSeq" id="WP_013628316.1">
    <property type="nucleotide sequence ID" value="NC_015174.1"/>
</dbReference>
<dbReference type="Gene3D" id="1.20.144.10">
    <property type="entry name" value="Phosphatidic acid phosphatase type 2/haloperoxidase"/>
    <property type="match status" value="1"/>
</dbReference>
<evidence type="ECO:0000313" key="5">
    <source>
        <dbReference type="Proteomes" id="UP000006860"/>
    </source>
</evidence>
<dbReference type="InterPro" id="IPR036938">
    <property type="entry name" value="PAP2/HPO_sf"/>
</dbReference>
<dbReference type="KEGG" id="pbs:Plabr_1987"/>
<dbReference type="STRING" id="756272.Plabr_1987"/>
<dbReference type="eggNOG" id="COG0671">
    <property type="taxonomic scope" value="Bacteria"/>
</dbReference>
<dbReference type="PANTHER" id="PTHR14969:SF54">
    <property type="entry name" value="PHOSPHATIDYLGLYCEROPHOSPHATASE B"/>
    <property type="match status" value="1"/>
</dbReference>
<evidence type="ECO:0000256" key="2">
    <source>
        <dbReference type="SAM" id="Phobius"/>
    </source>
</evidence>
<dbReference type="OrthoDB" id="9789113at2"/>
<evidence type="ECO:0000256" key="1">
    <source>
        <dbReference type="SAM" id="MobiDB-lite"/>
    </source>
</evidence>
<dbReference type="InterPro" id="IPR000326">
    <property type="entry name" value="PAP2/HPO"/>
</dbReference>
<keyword evidence="2" id="KW-0812">Transmembrane</keyword>
<keyword evidence="5" id="KW-1185">Reference proteome</keyword>
<reference evidence="5" key="1">
    <citation type="submission" date="2011-02" db="EMBL/GenBank/DDBJ databases">
        <title>The complete genome of Planctomyces brasiliensis DSM 5305.</title>
        <authorList>
            <person name="Lucas S."/>
            <person name="Copeland A."/>
            <person name="Lapidus A."/>
            <person name="Bruce D."/>
            <person name="Goodwin L."/>
            <person name="Pitluck S."/>
            <person name="Kyrpides N."/>
            <person name="Mavromatis K."/>
            <person name="Pagani I."/>
            <person name="Ivanova N."/>
            <person name="Ovchinnikova G."/>
            <person name="Lu M."/>
            <person name="Detter J.C."/>
            <person name="Han C."/>
            <person name="Land M."/>
            <person name="Hauser L."/>
            <person name="Markowitz V."/>
            <person name="Cheng J.-F."/>
            <person name="Hugenholtz P."/>
            <person name="Woyke T."/>
            <person name="Wu D."/>
            <person name="Tindall B."/>
            <person name="Pomrenke H.G."/>
            <person name="Brambilla E."/>
            <person name="Klenk H.-P."/>
            <person name="Eisen J.A."/>
        </authorList>
    </citation>
    <scope>NUCLEOTIDE SEQUENCE [LARGE SCALE GENOMIC DNA]</scope>
    <source>
        <strain evidence="5">ATCC 49424 / DSM 5305 / JCM 21570 / NBRC 103401 / IFAM 1448</strain>
    </source>
</reference>
<gene>
    <name evidence="4" type="ordered locus">Plabr_1987</name>
</gene>
<feature type="domain" description="Phosphatidic acid phosphatase type 2/haloperoxidase" evidence="3">
    <location>
        <begin position="105"/>
        <end position="226"/>
    </location>
</feature>
<protein>
    <submittedName>
        <fullName evidence="4">Phosphoesterase PA-phosphatase related protein</fullName>
    </submittedName>
</protein>